<dbReference type="InterPro" id="IPR050738">
    <property type="entry name" value="Sulfatase"/>
</dbReference>
<evidence type="ECO:0000259" key="8">
    <source>
        <dbReference type="Pfam" id="PF00884"/>
    </source>
</evidence>
<dbReference type="PANTHER" id="PTHR42693">
    <property type="entry name" value="ARYLSULFATASE FAMILY MEMBER"/>
    <property type="match status" value="1"/>
</dbReference>
<organism evidence="9 10">
    <name type="scientific">Belliella pelovolcani</name>
    <dbReference type="NCBI Taxonomy" id="529505"/>
    <lineage>
        <taxon>Bacteria</taxon>
        <taxon>Pseudomonadati</taxon>
        <taxon>Bacteroidota</taxon>
        <taxon>Cytophagia</taxon>
        <taxon>Cytophagales</taxon>
        <taxon>Cyclobacteriaceae</taxon>
        <taxon>Belliella</taxon>
    </lineage>
</organism>
<dbReference type="CDD" id="cd16144">
    <property type="entry name" value="ARS_like"/>
    <property type="match status" value="1"/>
</dbReference>
<keyword evidence="10" id="KW-1185">Reference proteome</keyword>
<reference evidence="10" key="1">
    <citation type="submission" date="2017-01" db="EMBL/GenBank/DDBJ databases">
        <authorList>
            <person name="Varghese N."/>
            <person name="Submissions S."/>
        </authorList>
    </citation>
    <scope>NUCLEOTIDE SEQUENCE [LARGE SCALE GENOMIC DNA]</scope>
    <source>
        <strain evidence="10">DSM 46698</strain>
    </source>
</reference>
<name>A0A1N7LXZ7_9BACT</name>
<keyword evidence="6" id="KW-0106">Calcium</keyword>
<dbReference type="STRING" id="529505.SAMN05421761_104206"/>
<protein>
    <submittedName>
        <fullName evidence="9">Arylsulfatase A</fullName>
    </submittedName>
</protein>
<evidence type="ECO:0000256" key="7">
    <source>
        <dbReference type="SAM" id="SignalP"/>
    </source>
</evidence>
<dbReference type="Gene3D" id="3.30.1120.10">
    <property type="match status" value="1"/>
</dbReference>
<dbReference type="PROSITE" id="PS00523">
    <property type="entry name" value="SULFATASE_1"/>
    <property type="match status" value="1"/>
</dbReference>
<evidence type="ECO:0000313" key="9">
    <source>
        <dbReference type="EMBL" id="SIS78649.1"/>
    </source>
</evidence>
<gene>
    <name evidence="9" type="ORF">SAMN05421761_104206</name>
</gene>
<dbReference type="Proteomes" id="UP000186026">
    <property type="component" value="Unassembled WGS sequence"/>
</dbReference>
<dbReference type="InterPro" id="IPR017850">
    <property type="entry name" value="Alkaline_phosphatase_core_sf"/>
</dbReference>
<dbReference type="InterPro" id="IPR000917">
    <property type="entry name" value="Sulfatase_N"/>
</dbReference>
<dbReference type="Gene3D" id="3.40.720.10">
    <property type="entry name" value="Alkaline Phosphatase, subunit A"/>
    <property type="match status" value="1"/>
</dbReference>
<dbReference type="EMBL" id="FTOP01000004">
    <property type="protein sequence ID" value="SIS78649.1"/>
    <property type="molecule type" value="Genomic_DNA"/>
</dbReference>
<comment type="cofactor">
    <cofactor evidence="1">
        <name>Ca(2+)</name>
        <dbReference type="ChEBI" id="CHEBI:29108"/>
    </cofactor>
</comment>
<accession>A0A1N7LXZ7</accession>
<evidence type="ECO:0000256" key="1">
    <source>
        <dbReference type="ARBA" id="ARBA00001913"/>
    </source>
</evidence>
<dbReference type="GO" id="GO:0004065">
    <property type="term" value="F:arylsulfatase activity"/>
    <property type="evidence" value="ECO:0007669"/>
    <property type="project" value="TreeGrafter"/>
</dbReference>
<feature type="chain" id="PRO_5012184870" evidence="7">
    <location>
        <begin position="27"/>
        <end position="452"/>
    </location>
</feature>
<dbReference type="RefSeq" id="WP_245802658.1">
    <property type="nucleotide sequence ID" value="NZ_FTOP01000004.1"/>
</dbReference>
<evidence type="ECO:0000256" key="6">
    <source>
        <dbReference type="ARBA" id="ARBA00022837"/>
    </source>
</evidence>
<keyword evidence="5" id="KW-0378">Hydrolase</keyword>
<feature type="domain" description="Sulfatase N-terminal" evidence="8">
    <location>
        <begin position="35"/>
        <end position="354"/>
    </location>
</feature>
<dbReference type="Pfam" id="PF00884">
    <property type="entry name" value="Sulfatase"/>
    <property type="match status" value="1"/>
</dbReference>
<comment type="similarity">
    <text evidence="2">Belongs to the sulfatase family.</text>
</comment>
<dbReference type="GO" id="GO:0046872">
    <property type="term" value="F:metal ion binding"/>
    <property type="evidence" value="ECO:0007669"/>
    <property type="project" value="UniProtKB-KW"/>
</dbReference>
<dbReference type="InterPro" id="IPR024607">
    <property type="entry name" value="Sulfatase_CS"/>
</dbReference>
<proteinExistence type="inferred from homology"/>
<evidence type="ECO:0000256" key="2">
    <source>
        <dbReference type="ARBA" id="ARBA00008779"/>
    </source>
</evidence>
<dbReference type="AlphaFoldDB" id="A0A1N7LXZ7"/>
<keyword evidence="4 7" id="KW-0732">Signal</keyword>
<evidence type="ECO:0000313" key="10">
    <source>
        <dbReference type="Proteomes" id="UP000186026"/>
    </source>
</evidence>
<dbReference type="PANTHER" id="PTHR42693:SF42">
    <property type="entry name" value="ARYLSULFATASE G"/>
    <property type="match status" value="1"/>
</dbReference>
<sequence length="452" mass="51829">MNYKNQFMHLLIPIILAHLFDASAFAQNTPDKKQPNIVLLFVDDWGWADVGYRNDRFETPQIDRLKKDGMEFTRAYVPTPTCSPSRASLLTGKEAIRLEMPRHIEHSNKDGSNDEKYNYWKNDPAQMPSINWLPLEEETYAEVLKEHGYYNMFIGKWHLGHEPFYPIHQGFDEMFGTGNWGHPKSYYPEFFKDDLLSEYTEDYLTDILTDKAVDFLNNYNQENPFMLTFWYYNVHSPFVGRKDLVDHFLAKGYESKEATYAAMVASVDESVGRIREALALNGLDENTVILLISDQGGFYSNAPLSGAKTGGNTLGEGGARVPFYVYYPGLTTPDSTIDTPIQTIDVFPTLVEIASLKPYSSDKIQGVSFMPALKEEPLDTRDLFFYRSYEDQYAAMISGDWKLIKYRSGKFELFNVVQDISEQQNRVGEGLAIEVALKNKLEKWESEAVPTY</sequence>
<feature type="signal peptide" evidence="7">
    <location>
        <begin position="1"/>
        <end position="26"/>
    </location>
</feature>
<evidence type="ECO:0000256" key="5">
    <source>
        <dbReference type="ARBA" id="ARBA00022801"/>
    </source>
</evidence>
<evidence type="ECO:0000256" key="4">
    <source>
        <dbReference type="ARBA" id="ARBA00022729"/>
    </source>
</evidence>
<dbReference type="SUPFAM" id="SSF53649">
    <property type="entry name" value="Alkaline phosphatase-like"/>
    <property type="match status" value="1"/>
</dbReference>
<evidence type="ECO:0000256" key="3">
    <source>
        <dbReference type="ARBA" id="ARBA00022723"/>
    </source>
</evidence>
<keyword evidence="3" id="KW-0479">Metal-binding</keyword>